<feature type="compositionally biased region" description="Pro residues" evidence="1">
    <location>
        <begin position="163"/>
        <end position="172"/>
    </location>
</feature>
<protein>
    <submittedName>
        <fullName evidence="2">Uncharacterized protein</fullName>
    </submittedName>
</protein>
<organism evidence="2 3">
    <name type="scientific">Xyrichtys novacula</name>
    <name type="common">Pearly razorfish</name>
    <name type="synonym">Hemipteronotus novacula</name>
    <dbReference type="NCBI Taxonomy" id="13765"/>
    <lineage>
        <taxon>Eukaryota</taxon>
        <taxon>Metazoa</taxon>
        <taxon>Chordata</taxon>
        <taxon>Craniata</taxon>
        <taxon>Vertebrata</taxon>
        <taxon>Euteleostomi</taxon>
        <taxon>Actinopterygii</taxon>
        <taxon>Neopterygii</taxon>
        <taxon>Teleostei</taxon>
        <taxon>Neoteleostei</taxon>
        <taxon>Acanthomorphata</taxon>
        <taxon>Eupercaria</taxon>
        <taxon>Labriformes</taxon>
        <taxon>Labridae</taxon>
        <taxon>Xyrichtys</taxon>
    </lineage>
</organism>
<dbReference type="AlphaFoldDB" id="A0AAV1G361"/>
<sequence>MLFDSGGLSCTLQPNSTIRDGRERANEEEEEEEEEDASHIHITHESHLAPTRRNHGPDGKGFVYTRPINHLLPPHKPAAFKVGAARSLFAPRDNVQLRCQSKSLPRSEKEDGRPSGHPLLSGFSIISSSSLCPWPRSLSRHIAAARPQRAPINKHPHLGKSPPGQPTPPDIV</sequence>
<reference evidence="2" key="1">
    <citation type="submission" date="2023-08" db="EMBL/GenBank/DDBJ databases">
        <authorList>
            <person name="Alioto T."/>
            <person name="Alioto T."/>
            <person name="Gomez Garrido J."/>
        </authorList>
    </citation>
    <scope>NUCLEOTIDE SEQUENCE</scope>
</reference>
<name>A0AAV1G361_XYRNO</name>
<feature type="compositionally biased region" description="Acidic residues" evidence="1">
    <location>
        <begin position="26"/>
        <end position="36"/>
    </location>
</feature>
<gene>
    <name evidence="2" type="ORF">XNOV1_A021816</name>
</gene>
<evidence type="ECO:0000256" key="1">
    <source>
        <dbReference type="SAM" id="MobiDB-lite"/>
    </source>
</evidence>
<feature type="region of interest" description="Disordered" evidence="1">
    <location>
        <begin position="144"/>
        <end position="172"/>
    </location>
</feature>
<feature type="compositionally biased region" description="Basic and acidic residues" evidence="1">
    <location>
        <begin position="105"/>
        <end position="114"/>
    </location>
</feature>
<evidence type="ECO:0000313" key="3">
    <source>
        <dbReference type="Proteomes" id="UP001178508"/>
    </source>
</evidence>
<proteinExistence type="predicted"/>
<dbReference type="EMBL" id="OY660875">
    <property type="protein sequence ID" value="CAJ1067918.1"/>
    <property type="molecule type" value="Genomic_DNA"/>
</dbReference>
<dbReference type="Proteomes" id="UP001178508">
    <property type="component" value="Chromosome 12"/>
</dbReference>
<keyword evidence="3" id="KW-1185">Reference proteome</keyword>
<feature type="compositionally biased region" description="Polar residues" evidence="1">
    <location>
        <begin position="8"/>
        <end position="18"/>
    </location>
</feature>
<accession>A0AAV1G361</accession>
<feature type="compositionally biased region" description="Basic and acidic residues" evidence="1">
    <location>
        <begin position="37"/>
        <end position="47"/>
    </location>
</feature>
<feature type="region of interest" description="Disordered" evidence="1">
    <location>
        <begin position="1"/>
        <end position="61"/>
    </location>
</feature>
<feature type="region of interest" description="Disordered" evidence="1">
    <location>
        <begin position="99"/>
        <end position="119"/>
    </location>
</feature>
<evidence type="ECO:0000313" key="2">
    <source>
        <dbReference type="EMBL" id="CAJ1067918.1"/>
    </source>
</evidence>